<dbReference type="Gene3D" id="1.20.1250.20">
    <property type="entry name" value="MFS general substrate transporter like domains"/>
    <property type="match status" value="1"/>
</dbReference>
<feature type="transmembrane region" description="Helical" evidence="8">
    <location>
        <begin position="168"/>
        <end position="191"/>
    </location>
</feature>
<dbReference type="PANTHER" id="PTHR42718:SF9">
    <property type="entry name" value="MAJOR FACILITATOR SUPERFAMILY MULTIDRUG TRANSPORTER MFSC"/>
    <property type="match status" value="1"/>
</dbReference>
<dbReference type="InterPro" id="IPR004638">
    <property type="entry name" value="EmrB-like"/>
</dbReference>
<dbReference type="KEGG" id="mtt:Ftrac_2025"/>
<evidence type="ECO:0000313" key="10">
    <source>
        <dbReference type="EMBL" id="ADR22010.1"/>
    </source>
</evidence>
<dbReference type="Proteomes" id="UP000008720">
    <property type="component" value="Chromosome"/>
</dbReference>
<feature type="transmembrane region" description="Helical" evidence="8">
    <location>
        <begin position="306"/>
        <end position="325"/>
    </location>
</feature>
<feature type="transmembrane region" description="Helical" evidence="8">
    <location>
        <begin position="53"/>
        <end position="71"/>
    </location>
</feature>
<dbReference type="CDD" id="cd17321">
    <property type="entry name" value="MFS_MMR_MDR_like"/>
    <property type="match status" value="1"/>
</dbReference>
<keyword evidence="5 8" id="KW-0812">Transmembrane</keyword>
<keyword evidence="4" id="KW-1003">Cell membrane</keyword>
<dbReference type="Gene3D" id="1.20.1720.10">
    <property type="entry name" value="Multidrug resistance protein D"/>
    <property type="match status" value="1"/>
</dbReference>
<feature type="transmembrane region" description="Helical" evidence="8">
    <location>
        <begin position="486"/>
        <end position="508"/>
    </location>
</feature>
<keyword evidence="11" id="KW-1185">Reference proteome</keyword>
<protein>
    <submittedName>
        <fullName evidence="10">Drug resistance transporter, EmrB/QacA subfamily</fullName>
    </submittedName>
</protein>
<dbReference type="NCBIfam" id="TIGR00711">
    <property type="entry name" value="efflux_EmrB"/>
    <property type="match status" value="1"/>
</dbReference>
<keyword evidence="3" id="KW-0813">Transport</keyword>
<feature type="transmembrane region" description="Helical" evidence="8">
    <location>
        <begin position="108"/>
        <end position="129"/>
    </location>
</feature>
<feature type="transmembrane region" description="Helical" evidence="8">
    <location>
        <begin position="368"/>
        <end position="394"/>
    </location>
</feature>
<keyword evidence="6 8" id="KW-1133">Transmembrane helix</keyword>
<accession>E4TTV5</accession>
<organism evidence="10 11">
    <name type="scientific">Marivirga tractuosa (strain ATCC 23168 / DSM 4126 / NBRC 15989 / NCIMB 1408 / VKM B-1430 / H-43)</name>
    <name type="common">Microscilla tractuosa</name>
    <name type="synonym">Flexibacter tractuosus</name>
    <dbReference type="NCBI Taxonomy" id="643867"/>
    <lineage>
        <taxon>Bacteria</taxon>
        <taxon>Pseudomonadati</taxon>
        <taxon>Bacteroidota</taxon>
        <taxon>Cytophagia</taxon>
        <taxon>Cytophagales</taxon>
        <taxon>Marivirgaceae</taxon>
        <taxon>Marivirga</taxon>
    </lineage>
</organism>
<evidence type="ECO:0000256" key="2">
    <source>
        <dbReference type="ARBA" id="ARBA00008537"/>
    </source>
</evidence>
<evidence type="ECO:0000256" key="1">
    <source>
        <dbReference type="ARBA" id="ARBA00004651"/>
    </source>
</evidence>
<feature type="transmembrane region" description="Helical" evidence="8">
    <location>
        <begin position="415"/>
        <end position="434"/>
    </location>
</feature>
<dbReference type="AlphaFoldDB" id="E4TTV5"/>
<evidence type="ECO:0000259" key="9">
    <source>
        <dbReference type="PROSITE" id="PS50850"/>
    </source>
</evidence>
<evidence type="ECO:0000256" key="6">
    <source>
        <dbReference type="ARBA" id="ARBA00022989"/>
    </source>
</evidence>
<dbReference type="EMBL" id="CP002349">
    <property type="protein sequence ID" value="ADR22010.1"/>
    <property type="molecule type" value="Genomic_DNA"/>
</dbReference>
<dbReference type="GO" id="GO:0022857">
    <property type="term" value="F:transmembrane transporter activity"/>
    <property type="evidence" value="ECO:0007669"/>
    <property type="project" value="InterPro"/>
</dbReference>
<feature type="transmembrane region" description="Helical" evidence="8">
    <location>
        <begin position="337"/>
        <end position="356"/>
    </location>
</feature>
<gene>
    <name evidence="10" type="ordered locus">Ftrac_2025</name>
</gene>
<proteinExistence type="inferred from homology"/>
<feature type="transmembrane region" description="Helical" evidence="8">
    <location>
        <begin position="141"/>
        <end position="162"/>
    </location>
</feature>
<feature type="transmembrane region" description="Helical" evidence="8">
    <location>
        <begin position="203"/>
        <end position="223"/>
    </location>
</feature>
<dbReference type="eggNOG" id="COG0477">
    <property type="taxonomic scope" value="Bacteria"/>
</dbReference>
<feature type="transmembrane region" description="Helical" evidence="8">
    <location>
        <begin position="273"/>
        <end position="294"/>
    </location>
</feature>
<feature type="transmembrane region" description="Helical" evidence="8">
    <location>
        <begin position="83"/>
        <end position="102"/>
    </location>
</feature>
<dbReference type="GO" id="GO:0005886">
    <property type="term" value="C:plasma membrane"/>
    <property type="evidence" value="ECO:0007669"/>
    <property type="project" value="UniProtKB-SubCell"/>
</dbReference>
<evidence type="ECO:0000256" key="5">
    <source>
        <dbReference type="ARBA" id="ARBA00022692"/>
    </source>
</evidence>
<evidence type="ECO:0000256" key="7">
    <source>
        <dbReference type="ARBA" id="ARBA00023136"/>
    </source>
</evidence>
<dbReference type="InterPro" id="IPR020846">
    <property type="entry name" value="MFS_dom"/>
</dbReference>
<name>E4TTV5_MARTH</name>
<reference evidence="10 11" key="1">
    <citation type="journal article" date="2011" name="Stand. Genomic Sci.">
        <title>Complete genome sequence of Marivirga tractuosa type strain (H-43).</title>
        <authorList>
            <person name="Pagani I."/>
            <person name="Chertkov O."/>
            <person name="Lapidus A."/>
            <person name="Lucas S."/>
            <person name="Del Rio T.G."/>
            <person name="Tice H."/>
            <person name="Copeland A."/>
            <person name="Cheng J.F."/>
            <person name="Nolan M."/>
            <person name="Saunders E."/>
            <person name="Pitluck S."/>
            <person name="Held B."/>
            <person name="Goodwin L."/>
            <person name="Liolios K."/>
            <person name="Ovchinikova G."/>
            <person name="Ivanova N."/>
            <person name="Mavromatis K."/>
            <person name="Pati A."/>
            <person name="Chen A."/>
            <person name="Palaniappan K."/>
            <person name="Land M."/>
            <person name="Hauser L."/>
            <person name="Jeffries C.D."/>
            <person name="Detter J.C."/>
            <person name="Han C."/>
            <person name="Tapia R."/>
            <person name="Ngatchou-Djao O.D."/>
            <person name="Rohde M."/>
            <person name="Goker M."/>
            <person name="Spring S."/>
            <person name="Sikorski J."/>
            <person name="Woyke T."/>
            <person name="Bristow J."/>
            <person name="Eisen J.A."/>
            <person name="Markowitz V."/>
            <person name="Hugenholtz P."/>
            <person name="Klenk H.P."/>
            <person name="Kyrpides N.C."/>
        </authorList>
    </citation>
    <scope>NUCLEOTIDE SEQUENCE [LARGE SCALE GENOMIC DNA]</scope>
    <source>
        <strain evidence="11">ATCC 23168 / DSM 4126 / NBRC 15989 / NCIMB 1408 / VKM B-1430 / H-43</strain>
    </source>
</reference>
<comment type="subcellular location">
    <subcellularLocation>
        <location evidence="1">Cell membrane</location>
        <topology evidence="1">Multi-pass membrane protein</topology>
    </subcellularLocation>
</comment>
<evidence type="ECO:0000313" key="11">
    <source>
        <dbReference type="Proteomes" id="UP000008720"/>
    </source>
</evidence>
<dbReference type="RefSeq" id="WP_013454153.1">
    <property type="nucleotide sequence ID" value="NC_014759.1"/>
</dbReference>
<evidence type="ECO:0000256" key="3">
    <source>
        <dbReference type="ARBA" id="ARBA00022448"/>
    </source>
</evidence>
<keyword evidence="7 8" id="KW-0472">Membrane</keyword>
<feature type="transmembrane region" description="Helical" evidence="8">
    <location>
        <begin position="16"/>
        <end position="41"/>
    </location>
</feature>
<dbReference type="SUPFAM" id="SSF103473">
    <property type="entry name" value="MFS general substrate transporter"/>
    <property type="match status" value="1"/>
</dbReference>
<dbReference type="HOGENOM" id="CLU_000960_28_2_10"/>
<feature type="transmembrane region" description="Helical" evidence="8">
    <location>
        <begin position="235"/>
        <end position="252"/>
    </location>
</feature>
<dbReference type="PROSITE" id="PS50850">
    <property type="entry name" value="MFS"/>
    <property type="match status" value="1"/>
</dbReference>
<dbReference type="InterPro" id="IPR036259">
    <property type="entry name" value="MFS_trans_sf"/>
</dbReference>
<dbReference type="PANTHER" id="PTHR42718">
    <property type="entry name" value="MAJOR FACILITATOR SUPERFAMILY MULTIDRUG TRANSPORTER MFSC"/>
    <property type="match status" value="1"/>
</dbReference>
<dbReference type="OrthoDB" id="783189at2"/>
<evidence type="ECO:0000256" key="4">
    <source>
        <dbReference type="ARBA" id="ARBA00022475"/>
    </source>
</evidence>
<sequence>MAKQHHYQLSSTTGKWTLAACIIASSMAFIDTSALNVVLPSLQEDLEATGTDLFWVLNSYLVMLSSLIIVGGSLGDKLGRVKIFQWGIILFIAASILCGLATTINQLIWFRILQGTGGALMIPGSLAIISATFSDQEKGKAIGTWSAATVLVTMGGPILGGALADIGLWRLIFFINVPLGIITVIMLFLKVPESKAPENKHRIDWKGAFFLAFSLATFTFGFLNIPELGISNIRSYLPLLIGIVSFGAFLYVEKKVEAPMMPLEIFKNLTFSGVNLLTFFLYAGLSAVMLFLSLNMIQIQGYTQMQAGLTFLPFTLLMALIARKVGALSDKWGSRNFLIVGPLVTAIGFVMLGLVGKTSGIEDFWTSFFPGILLFGLGMSITVVPLTSTVMLSIGNDQAGIASGVNNSITRISGTVINAILGAGAVFIFTVLVSNQVETLQLSSPLSNSIIQESINFGEAQVPSNVPSEHIRDVQQIYTTSFISTYRWVCYISAAMAILAAAFAVFMLKSRSK</sequence>
<dbReference type="InterPro" id="IPR011701">
    <property type="entry name" value="MFS"/>
</dbReference>
<dbReference type="Pfam" id="PF07690">
    <property type="entry name" value="MFS_1"/>
    <property type="match status" value="1"/>
</dbReference>
<dbReference type="STRING" id="643867.Ftrac_2025"/>
<comment type="similarity">
    <text evidence="2">Belongs to the major facilitator superfamily. EmrB family.</text>
</comment>
<feature type="domain" description="Major facilitator superfamily (MFS) profile" evidence="9">
    <location>
        <begin position="17"/>
        <end position="512"/>
    </location>
</feature>
<evidence type="ECO:0000256" key="8">
    <source>
        <dbReference type="SAM" id="Phobius"/>
    </source>
</evidence>